<dbReference type="RefSeq" id="WP_315652114.1">
    <property type="nucleotide sequence ID" value="NZ_JAVXZY010000008.1"/>
</dbReference>
<dbReference type="InterPro" id="IPR052515">
    <property type="entry name" value="Gfo/Idh/MocA_Oxidoreductase"/>
</dbReference>
<dbReference type="SUPFAM" id="SSF51735">
    <property type="entry name" value="NAD(P)-binding Rossmann-fold domains"/>
    <property type="match status" value="1"/>
</dbReference>
<dbReference type="Gene3D" id="3.30.360.10">
    <property type="entry name" value="Dihydrodipicolinate Reductase, domain 2"/>
    <property type="match status" value="1"/>
</dbReference>
<reference evidence="3" key="1">
    <citation type="submission" date="2023-09" db="EMBL/GenBank/DDBJ databases">
        <title>Paucibacter sp. APW11 Genome sequencing and assembly.</title>
        <authorList>
            <person name="Kim I."/>
        </authorList>
    </citation>
    <scope>NUCLEOTIDE SEQUENCE</scope>
    <source>
        <strain evidence="3">APW11</strain>
    </source>
</reference>
<keyword evidence="4" id="KW-1185">Reference proteome</keyword>
<gene>
    <name evidence="3" type="ORF">RQP53_18280</name>
</gene>
<dbReference type="PANTHER" id="PTHR43249:SF1">
    <property type="entry name" value="D-GLUCOSIDE 3-DEHYDROGENASE"/>
    <property type="match status" value="1"/>
</dbReference>
<dbReference type="Pfam" id="PF02894">
    <property type="entry name" value="GFO_IDH_MocA_C"/>
    <property type="match status" value="1"/>
</dbReference>
<accession>A0ABU3PF47</accession>
<dbReference type="EMBL" id="JAVXZY010000008">
    <property type="protein sequence ID" value="MDT9001232.1"/>
    <property type="molecule type" value="Genomic_DNA"/>
</dbReference>
<evidence type="ECO:0000313" key="4">
    <source>
        <dbReference type="Proteomes" id="UP001246372"/>
    </source>
</evidence>
<evidence type="ECO:0000259" key="1">
    <source>
        <dbReference type="Pfam" id="PF01408"/>
    </source>
</evidence>
<proteinExistence type="predicted"/>
<feature type="domain" description="Gfo/Idh/MocA-like oxidoreductase C-terminal" evidence="2">
    <location>
        <begin position="143"/>
        <end position="352"/>
    </location>
</feature>
<protein>
    <submittedName>
        <fullName evidence="3">Gfo/Idh/MocA family oxidoreductase</fullName>
    </submittedName>
</protein>
<dbReference type="Proteomes" id="UP001246372">
    <property type="component" value="Unassembled WGS sequence"/>
</dbReference>
<name>A0ABU3PF47_9BURK</name>
<dbReference type="Gene3D" id="3.40.50.720">
    <property type="entry name" value="NAD(P)-binding Rossmann-like Domain"/>
    <property type="match status" value="1"/>
</dbReference>
<evidence type="ECO:0000313" key="3">
    <source>
        <dbReference type="EMBL" id="MDT9001232.1"/>
    </source>
</evidence>
<comment type="caution">
    <text evidence="3">The sequence shown here is derived from an EMBL/GenBank/DDBJ whole genome shotgun (WGS) entry which is preliminary data.</text>
</comment>
<dbReference type="PANTHER" id="PTHR43249">
    <property type="entry name" value="UDP-N-ACETYL-2-AMINO-2-DEOXY-D-GLUCURONATE OXIDASE"/>
    <property type="match status" value="1"/>
</dbReference>
<dbReference type="Pfam" id="PF01408">
    <property type="entry name" value="GFO_IDH_MocA"/>
    <property type="match status" value="1"/>
</dbReference>
<organism evidence="3 4">
    <name type="scientific">Roseateles aquae</name>
    <dbReference type="NCBI Taxonomy" id="3077235"/>
    <lineage>
        <taxon>Bacteria</taxon>
        <taxon>Pseudomonadati</taxon>
        <taxon>Pseudomonadota</taxon>
        <taxon>Betaproteobacteria</taxon>
        <taxon>Burkholderiales</taxon>
        <taxon>Sphaerotilaceae</taxon>
        <taxon>Roseateles</taxon>
    </lineage>
</organism>
<evidence type="ECO:0000259" key="2">
    <source>
        <dbReference type="Pfam" id="PF02894"/>
    </source>
</evidence>
<feature type="domain" description="Gfo/Idh/MocA-like oxidoreductase N-terminal" evidence="1">
    <location>
        <begin position="12"/>
        <end position="129"/>
    </location>
</feature>
<dbReference type="SUPFAM" id="SSF55347">
    <property type="entry name" value="Glyceraldehyde-3-phosphate dehydrogenase-like, C-terminal domain"/>
    <property type="match status" value="1"/>
</dbReference>
<sequence length="356" mass="38255">MTPALPIPDRPVRFALVGCGRISKNHREAIAAHAGQAELVAVCDTAPEALQAAMAATGVPGFASLEALLAGSNADVVVLATPSGLHPQQAMAVAASGRHVLSEKPMATKFEEGMAMVRACLDAGVKLFVVKQNRLNATVQLVKRAIDEGRFGRIYMSTVNVFWTRPQSYYDAAPWRGRWDLDGGAFMNQASHYVDLLDWLVGPVDSVHAYTATLARDIEAEDTGVMSVRLRHGGLASINVTMLTFPQNLEGSITILGERGTVKIGGTAVNKIEHWQFADPHPDDVAVQSASYDLQQGGGSVYGFGHPLYYDNVIRTLRGEANAAVDGYEGLRSLEILIAAYRSARDGQRVGLPLVF</sequence>
<dbReference type="InterPro" id="IPR004104">
    <property type="entry name" value="Gfo/Idh/MocA-like_OxRdtase_C"/>
</dbReference>
<dbReference type="InterPro" id="IPR000683">
    <property type="entry name" value="Gfo/Idh/MocA-like_OxRdtase_N"/>
</dbReference>
<dbReference type="InterPro" id="IPR036291">
    <property type="entry name" value="NAD(P)-bd_dom_sf"/>
</dbReference>